<dbReference type="GO" id="GO:1990538">
    <property type="term" value="F:xylan O-acetyltransferase activity"/>
    <property type="evidence" value="ECO:0007669"/>
    <property type="project" value="UniProtKB-ARBA"/>
</dbReference>
<dbReference type="InterPro" id="IPR029962">
    <property type="entry name" value="TBL"/>
</dbReference>
<feature type="domain" description="Trichome birefringence-like N-terminal" evidence="10">
    <location>
        <begin position="12"/>
        <end position="61"/>
    </location>
</feature>
<evidence type="ECO:0000256" key="2">
    <source>
        <dbReference type="ARBA" id="ARBA00007727"/>
    </source>
</evidence>
<proteinExistence type="inferred from homology"/>
<evidence type="ECO:0000256" key="4">
    <source>
        <dbReference type="ARBA" id="ARBA00022692"/>
    </source>
</evidence>
<keyword evidence="8" id="KW-0472">Membrane</keyword>
<evidence type="ECO:0000256" key="5">
    <source>
        <dbReference type="ARBA" id="ARBA00022968"/>
    </source>
</evidence>
<evidence type="ECO:0000313" key="13">
    <source>
        <dbReference type="Proteomes" id="UP001054889"/>
    </source>
</evidence>
<comment type="caution">
    <text evidence="12">The sequence shown here is derived from an EMBL/GenBank/DDBJ whole genome shotgun (WGS) entry which is preliminary data.</text>
</comment>
<keyword evidence="3" id="KW-0808">Transferase</keyword>
<evidence type="ECO:0000256" key="6">
    <source>
        <dbReference type="ARBA" id="ARBA00022989"/>
    </source>
</evidence>
<reference evidence="12" key="1">
    <citation type="journal article" date="2018" name="DNA Res.">
        <title>Multiple hybrid de novo genome assembly of finger millet, an orphan allotetraploid crop.</title>
        <authorList>
            <person name="Hatakeyama M."/>
            <person name="Aluri S."/>
            <person name="Balachadran M.T."/>
            <person name="Sivarajan S.R."/>
            <person name="Patrignani A."/>
            <person name="Gruter S."/>
            <person name="Poveda L."/>
            <person name="Shimizu-Inatsugi R."/>
            <person name="Baeten J."/>
            <person name="Francoijs K.J."/>
            <person name="Nataraja K.N."/>
            <person name="Reddy Y.A.N."/>
            <person name="Phadnis S."/>
            <person name="Ravikumar R.L."/>
            <person name="Schlapbach R."/>
            <person name="Sreeman S.M."/>
            <person name="Shimizu K.K."/>
        </authorList>
    </citation>
    <scope>NUCLEOTIDE SEQUENCE</scope>
</reference>
<feature type="domain" description="Trichome birefringence-like C-terminal" evidence="9">
    <location>
        <begin position="67"/>
        <end position="106"/>
    </location>
</feature>
<keyword evidence="6" id="KW-1133">Transmembrane helix</keyword>
<gene>
    <name evidence="12" type="primary">ga17623</name>
    <name evidence="11" type="synonym">ga17376</name>
    <name evidence="11" type="ORF">PR202_ga17376</name>
    <name evidence="12" type="ORF">PR202_ga17623</name>
</gene>
<evidence type="ECO:0000259" key="10">
    <source>
        <dbReference type="Pfam" id="PF14416"/>
    </source>
</evidence>
<keyword evidence="4" id="KW-0812">Transmembrane</keyword>
<dbReference type="AlphaFoldDB" id="A0AAV5CQV9"/>
<evidence type="ECO:0000313" key="12">
    <source>
        <dbReference type="EMBL" id="GJN00441.1"/>
    </source>
</evidence>
<keyword evidence="13" id="KW-1185">Reference proteome</keyword>
<sequence length="176" mass="18734">MLCSTAAEGRSVCDYTEGRWVRDPGHARRYNATECNVTSSVNCFRNGRPDTGYLDWRWKPAAPGCHLPAFDAAPFLAAVCGKHVAFVGDSMARNQAESLVCLLSSSSCTTRCPQVPALGVPVAQRDGVLLLVLGAVPRRLITSSGQSQRTVVVATVSPAHFEKARDDLSRSQGGGG</sequence>
<keyword evidence="5" id="KW-0735">Signal-anchor</keyword>
<dbReference type="InterPro" id="IPR025846">
    <property type="entry name" value="TBL_N"/>
</dbReference>
<accession>A0AAV5CQV9</accession>
<evidence type="ECO:0000256" key="7">
    <source>
        <dbReference type="ARBA" id="ARBA00023034"/>
    </source>
</evidence>
<reference evidence="12" key="2">
    <citation type="submission" date="2021-12" db="EMBL/GenBank/DDBJ databases">
        <title>Resequencing data analysis of finger millet.</title>
        <authorList>
            <person name="Hatakeyama M."/>
            <person name="Aluri S."/>
            <person name="Balachadran M.T."/>
            <person name="Sivarajan S.R."/>
            <person name="Poveda L."/>
            <person name="Shimizu-Inatsugi R."/>
            <person name="Schlapbach R."/>
            <person name="Sreeman S.M."/>
            <person name="Shimizu K.K."/>
        </authorList>
    </citation>
    <scope>NUCLEOTIDE SEQUENCE</scope>
</reference>
<evidence type="ECO:0000313" key="11">
    <source>
        <dbReference type="EMBL" id="GJN00209.1"/>
    </source>
</evidence>
<dbReference type="Proteomes" id="UP001054889">
    <property type="component" value="Unassembled WGS sequence"/>
</dbReference>
<evidence type="ECO:0000256" key="8">
    <source>
        <dbReference type="ARBA" id="ARBA00023136"/>
    </source>
</evidence>
<comment type="subcellular location">
    <subcellularLocation>
        <location evidence="1">Golgi apparatus membrane</location>
        <topology evidence="1">Single-pass type II membrane protein</topology>
    </subcellularLocation>
</comment>
<protein>
    <recommendedName>
        <fullName evidence="14">Trichome birefringence-like N-terminal domain-containing protein</fullName>
    </recommendedName>
</protein>
<comment type="similarity">
    <text evidence="2">Belongs to the PC-esterase family. TBL subfamily.</text>
</comment>
<evidence type="ECO:0008006" key="14">
    <source>
        <dbReference type="Google" id="ProtNLM"/>
    </source>
</evidence>
<keyword evidence="7" id="KW-0333">Golgi apparatus</keyword>
<evidence type="ECO:0000259" key="9">
    <source>
        <dbReference type="Pfam" id="PF13839"/>
    </source>
</evidence>
<dbReference type="InterPro" id="IPR026057">
    <property type="entry name" value="TBL_C"/>
</dbReference>
<dbReference type="PANTHER" id="PTHR32285">
    <property type="entry name" value="PROTEIN TRICHOME BIREFRINGENCE-LIKE 9-RELATED"/>
    <property type="match status" value="1"/>
</dbReference>
<dbReference type="PANTHER" id="PTHR32285:SF57">
    <property type="entry name" value="XYLOGLUCAN O-ACETYLTRANSFERASE 1"/>
    <property type="match status" value="1"/>
</dbReference>
<name>A0AAV5CQV9_ELECO</name>
<dbReference type="Pfam" id="PF14416">
    <property type="entry name" value="PMR5N"/>
    <property type="match status" value="1"/>
</dbReference>
<evidence type="ECO:0000256" key="3">
    <source>
        <dbReference type="ARBA" id="ARBA00022679"/>
    </source>
</evidence>
<dbReference type="Pfam" id="PF13839">
    <property type="entry name" value="PC-Esterase"/>
    <property type="match status" value="1"/>
</dbReference>
<evidence type="ECO:0000256" key="1">
    <source>
        <dbReference type="ARBA" id="ARBA00004323"/>
    </source>
</evidence>
<organism evidence="12 13">
    <name type="scientific">Eleusine coracana subsp. coracana</name>
    <dbReference type="NCBI Taxonomy" id="191504"/>
    <lineage>
        <taxon>Eukaryota</taxon>
        <taxon>Viridiplantae</taxon>
        <taxon>Streptophyta</taxon>
        <taxon>Embryophyta</taxon>
        <taxon>Tracheophyta</taxon>
        <taxon>Spermatophyta</taxon>
        <taxon>Magnoliopsida</taxon>
        <taxon>Liliopsida</taxon>
        <taxon>Poales</taxon>
        <taxon>Poaceae</taxon>
        <taxon>PACMAD clade</taxon>
        <taxon>Chloridoideae</taxon>
        <taxon>Cynodonteae</taxon>
        <taxon>Eleusininae</taxon>
        <taxon>Eleusine</taxon>
    </lineage>
</organism>
<dbReference type="GO" id="GO:0000139">
    <property type="term" value="C:Golgi membrane"/>
    <property type="evidence" value="ECO:0007669"/>
    <property type="project" value="UniProtKB-SubCell"/>
</dbReference>
<dbReference type="EMBL" id="BQKI01000008">
    <property type="protein sequence ID" value="GJN00209.1"/>
    <property type="molecule type" value="Genomic_DNA"/>
</dbReference>
<dbReference type="EMBL" id="BQKI01000008">
    <property type="protein sequence ID" value="GJN00441.1"/>
    <property type="molecule type" value="Genomic_DNA"/>
</dbReference>